<evidence type="ECO:0008006" key="6">
    <source>
        <dbReference type="Google" id="ProtNLM"/>
    </source>
</evidence>
<reference evidence="4 5" key="2">
    <citation type="submission" date="2016-08" db="EMBL/GenBank/DDBJ databases">
        <title>Orenia metallireducens sp. nov. strain Z6, a Novel Metal-reducing Firmicute from the Deep Subsurface.</title>
        <authorList>
            <person name="Maxim B.I."/>
            <person name="Kenneth K."/>
            <person name="Flynn T.M."/>
            <person name="Oloughlin E.J."/>
            <person name="Locke R.A."/>
            <person name="Weber J.R."/>
            <person name="Egan S.M."/>
            <person name="Mackie R.I."/>
            <person name="Cann I.K."/>
        </authorList>
    </citation>
    <scope>NUCLEOTIDE SEQUENCE [LARGE SCALE GENOMIC DNA]</scope>
    <source>
        <strain evidence="4 5">Z6</strain>
    </source>
</reference>
<comment type="similarity">
    <text evidence="1">Belongs to the Skp family.</text>
</comment>
<protein>
    <recommendedName>
        <fullName evidence="6">Periplasmic chaperone for outer membrane proteins Skp</fullName>
    </recommendedName>
</protein>
<evidence type="ECO:0000313" key="4">
    <source>
        <dbReference type="EMBL" id="OCL25626.1"/>
    </source>
</evidence>
<dbReference type="SMART" id="SM00935">
    <property type="entry name" value="OmpH"/>
    <property type="match status" value="1"/>
</dbReference>
<dbReference type="OrthoDB" id="2112955at2"/>
<evidence type="ECO:0000256" key="3">
    <source>
        <dbReference type="SAM" id="Coils"/>
    </source>
</evidence>
<organism evidence="4 5">
    <name type="scientific">Orenia metallireducens</name>
    <dbReference type="NCBI Taxonomy" id="1413210"/>
    <lineage>
        <taxon>Bacteria</taxon>
        <taxon>Bacillati</taxon>
        <taxon>Bacillota</taxon>
        <taxon>Clostridia</taxon>
        <taxon>Halanaerobiales</taxon>
        <taxon>Halobacteroidaceae</taxon>
        <taxon>Orenia</taxon>
    </lineage>
</organism>
<dbReference type="GO" id="GO:0050821">
    <property type="term" value="P:protein stabilization"/>
    <property type="evidence" value="ECO:0007669"/>
    <property type="project" value="TreeGrafter"/>
</dbReference>
<dbReference type="Gene3D" id="3.30.910.20">
    <property type="entry name" value="Skp domain"/>
    <property type="match status" value="1"/>
</dbReference>
<dbReference type="InterPro" id="IPR005632">
    <property type="entry name" value="Chaperone_Skp"/>
</dbReference>
<gene>
    <name evidence="4" type="ORF">U472_14955</name>
</gene>
<feature type="coiled-coil region" evidence="3">
    <location>
        <begin position="57"/>
        <end position="107"/>
    </location>
</feature>
<dbReference type="GO" id="GO:0005829">
    <property type="term" value="C:cytosol"/>
    <property type="evidence" value="ECO:0007669"/>
    <property type="project" value="TreeGrafter"/>
</dbReference>
<reference evidence="5" key="1">
    <citation type="submission" date="2016-07" db="EMBL/GenBank/DDBJ databases">
        <authorList>
            <person name="Florea S."/>
            <person name="Webb J.S."/>
            <person name="Jaromczyk J."/>
            <person name="Schardl C.L."/>
        </authorList>
    </citation>
    <scope>NUCLEOTIDE SEQUENCE [LARGE SCALE GENOMIC DNA]</scope>
    <source>
        <strain evidence="5">Z6</strain>
    </source>
</reference>
<name>A0A1C0A699_9FIRM</name>
<comment type="caution">
    <text evidence="4">The sequence shown here is derived from an EMBL/GenBank/DDBJ whole genome shotgun (WGS) entry which is preliminary data.</text>
</comment>
<sequence>MKKLILASSLLLIVILLITACAQRPEVKIEKELVELKVGVIDQDRVWTESTKAKQYQQELNAKIEEVQQRYQKEIEGLSQEEQVNKYQETYQEINNLRDELKEKFQNEVKGVIEEIIKEQKVDIVLNKQDVKYGGIDLTDEVIKNLE</sequence>
<keyword evidence="5" id="KW-1185">Reference proteome</keyword>
<dbReference type="InterPro" id="IPR024930">
    <property type="entry name" value="Skp_dom_sf"/>
</dbReference>
<dbReference type="SUPFAM" id="SSF111384">
    <property type="entry name" value="OmpH-like"/>
    <property type="match status" value="1"/>
</dbReference>
<accession>A0A1C0A699</accession>
<dbReference type="PROSITE" id="PS51257">
    <property type="entry name" value="PROKAR_LIPOPROTEIN"/>
    <property type="match status" value="1"/>
</dbReference>
<dbReference type="Pfam" id="PF03938">
    <property type="entry name" value="OmpH"/>
    <property type="match status" value="1"/>
</dbReference>
<dbReference type="GO" id="GO:0051082">
    <property type="term" value="F:unfolded protein binding"/>
    <property type="evidence" value="ECO:0007669"/>
    <property type="project" value="InterPro"/>
</dbReference>
<dbReference type="Proteomes" id="UP000093514">
    <property type="component" value="Unassembled WGS sequence"/>
</dbReference>
<evidence type="ECO:0000313" key="5">
    <source>
        <dbReference type="Proteomes" id="UP000093514"/>
    </source>
</evidence>
<dbReference type="RefSeq" id="WP_068719538.1">
    <property type="nucleotide sequence ID" value="NZ_LWDV01000010.1"/>
</dbReference>
<evidence type="ECO:0000256" key="2">
    <source>
        <dbReference type="ARBA" id="ARBA00022729"/>
    </source>
</evidence>
<dbReference type="AlphaFoldDB" id="A0A1C0A699"/>
<keyword evidence="2" id="KW-0732">Signal</keyword>
<proteinExistence type="inferred from homology"/>
<dbReference type="PANTHER" id="PTHR35089">
    <property type="entry name" value="CHAPERONE PROTEIN SKP"/>
    <property type="match status" value="1"/>
</dbReference>
<dbReference type="EMBL" id="LWDV01000010">
    <property type="protein sequence ID" value="OCL25626.1"/>
    <property type="molecule type" value="Genomic_DNA"/>
</dbReference>
<keyword evidence="3" id="KW-0175">Coiled coil</keyword>
<evidence type="ECO:0000256" key="1">
    <source>
        <dbReference type="ARBA" id="ARBA00009091"/>
    </source>
</evidence>
<dbReference type="PANTHER" id="PTHR35089:SF1">
    <property type="entry name" value="CHAPERONE PROTEIN SKP"/>
    <property type="match status" value="1"/>
</dbReference>